<keyword evidence="1" id="KW-1133">Transmembrane helix</keyword>
<name>C5A3I9_THEGJ</name>
<dbReference type="RefSeq" id="WP_015857920.1">
    <property type="nucleotide sequence ID" value="NC_012804.1"/>
</dbReference>
<protein>
    <submittedName>
        <fullName evidence="2">Uncharacterized protein</fullName>
    </submittedName>
</protein>
<keyword evidence="3" id="KW-1185">Reference proteome</keyword>
<evidence type="ECO:0000313" key="2">
    <source>
        <dbReference type="EMBL" id="ACS32801.1"/>
    </source>
</evidence>
<dbReference type="HOGENOM" id="CLU_1485945_0_0_2"/>
<dbReference type="PaxDb" id="593117-TGAM_0299"/>
<evidence type="ECO:0000256" key="1">
    <source>
        <dbReference type="SAM" id="Phobius"/>
    </source>
</evidence>
<sequence>MRFIRSFLSGFFLILLSSLIMVRVRGLESGLYVFAINVMFIPMWGTMVLWSRGTGKNLLIKLITLTSLLSSVGALGVIALVYNDFEKATGVIVSFLAWYLLFIAPMYCAKKSRERSGEQLSYPPTDAKYFWVFQWIDTGILAVKSDEPLKVFLYLLPGLIGGYLIILGLIEAKRAGDSMGDS</sequence>
<organism evidence="2 3">
    <name type="scientific">Thermococcus gammatolerans (strain DSM 15229 / JCM 11827 / EJ3)</name>
    <dbReference type="NCBI Taxonomy" id="593117"/>
    <lineage>
        <taxon>Archaea</taxon>
        <taxon>Methanobacteriati</taxon>
        <taxon>Methanobacteriota</taxon>
        <taxon>Thermococci</taxon>
        <taxon>Thermococcales</taxon>
        <taxon>Thermococcaceae</taxon>
        <taxon>Thermococcus</taxon>
    </lineage>
</organism>
<proteinExistence type="predicted"/>
<dbReference type="Proteomes" id="UP000001488">
    <property type="component" value="Chromosome"/>
</dbReference>
<dbReference type="KEGG" id="tga:TGAM_0299"/>
<feature type="transmembrane region" description="Helical" evidence="1">
    <location>
        <begin position="62"/>
        <end position="82"/>
    </location>
</feature>
<keyword evidence="1" id="KW-0812">Transmembrane</keyword>
<dbReference type="AlphaFoldDB" id="C5A3I9"/>
<dbReference type="OrthoDB" id="102160at2157"/>
<evidence type="ECO:0000313" key="3">
    <source>
        <dbReference type="Proteomes" id="UP000001488"/>
    </source>
</evidence>
<feature type="transmembrane region" description="Helical" evidence="1">
    <location>
        <begin position="88"/>
        <end position="108"/>
    </location>
</feature>
<reference evidence="2 3" key="1">
    <citation type="journal article" date="2007" name="Genome Biol.">
        <title>Genome analysis and genome-wide proteomics of Thermococcus gammatolerans, the most radioresistant organism known amongst the Archaea.</title>
        <authorList>
            <person name="Zivanovic Y."/>
            <person name="Armengaud J."/>
            <person name="Lagorce A."/>
            <person name="Leplat C."/>
            <person name="Guerin P."/>
            <person name="Dutertre M."/>
            <person name="Anthouard V."/>
            <person name="Forterre P."/>
            <person name="Wincker P."/>
            <person name="Confalonieri F."/>
        </authorList>
    </citation>
    <scope>NUCLEOTIDE SEQUENCE [LARGE SCALE GENOMIC DNA]</scope>
    <source>
        <strain evidence="3">DSM 15229 / JCM 11827 / EJ3</strain>
    </source>
</reference>
<keyword evidence="1" id="KW-0472">Membrane</keyword>
<accession>C5A3I9</accession>
<dbReference type="GeneID" id="7988955"/>
<dbReference type="STRING" id="593117.TGAM_0299"/>
<gene>
    <name evidence="2" type="ordered locus">TGAM_0299</name>
</gene>
<feature type="transmembrane region" description="Helical" evidence="1">
    <location>
        <begin position="151"/>
        <end position="170"/>
    </location>
</feature>
<feature type="transmembrane region" description="Helical" evidence="1">
    <location>
        <begin position="31"/>
        <end position="50"/>
    </location>
</feature>
<dbReference type="eggNOG" id="arCOG13104">
    <property type="taxonomic scope" value="Archaea"/>
</dbReference>
<dbReference type="EMBL" id="CP001398">
    <property type="protein sequence ID" value="ACS32801.1"/>
    <property type="molecule type" value="Genomic_DNA"/>
</dbReference>